<gene>
    <name evidence="8 9" type="primary">murI</name>
    <name evidence="9" type="ORF">AKA01nite_17780</name>
</gene>
<dbReference type="InterPro" id="IPR015942">
    <property type="entry name" value="Asp/Glu/hydantoin_racemase"/>
</dbReference>
<sequence length="270" mass="30038">MITNRPIGLLDSGVGGLTVLKAVKKRLPEESFIYIGDTKRCPYGNRTREEIITYTLEMVQFLIEKNVKMIVIACNTATAHALEIVRKKVSIPVMGVVKPGSKEAVGTSSSKEIGVLATVSTVDSKFYDQSLLSEDKQVKVKSLACPEFVDIVEDNAYETQKAKRMVENKLADFKTEDMDTVILGCTHFPLLATFIQETLGESITLIDSGAVTSNAVKKVLLDNKLEAKNNRPAYMHIFTTGPEEIFRMIVEKWLGTEAFDLKQVTLERLK</sequence>
<feature type="binding site" evidence="8">
    <location>
        <begin position="43"/>
        <end position="44"/>
    </location>
    <ligand>
        <name>substrate</name>
    </ligand>
</feature>
<organism evidence="9 10">
    <name type="scientific">Alkalibacterium kapii</name>
    <dbReference type="NCBI Taxonomy" id="426704"/>
    <lineage>
        <taxon>Bacteria</taxon>
        <taxon>Bacillati</taxon>
        <taxon>Bacillota</taxon>
        <taxon>Bacilli</taxon>
        <taxon>Lactobacillales</taxon>
        <taxon>Carnobacteriaceae</taxon>
        <taxon>Alkalibacterium</taxon>
    </lineage>
</organism>
<keyword evidence="10" id="KW-1185">Reference proteome</keyword>
<name>A0A511AVH8_9LACT</name>
<dbReference type="GO" id="GO:0008360">
    <property type="term" value="P:regulation of cell shape"/>
    <property type="evidence" value="ECO:0007669"/>
    <property type="project" value="UniProtKB-KW"/>
</dbReference>
<dbReference type="PANTHER" id="PTHR21198">
    <property type="entry name" value="GLUTAMATE RACEMASE"/>
    <property type="match status" value="1"/>
</dbReference>
<dbReference type="Gene3D" id="3.40.50.1860">
    <property type="match status" value="2"/>
</dbReference>
<feature type="binding site" evidence="8">
    <location>
        <begin position="75"/>
        <end position="76"/>
    </location>
    <ligand>
        <name>substrate</name>
    </ligand>
</feature>
<dbReference type="Proteomes" id="UP000321662">
    <property type="component" value="Unassembled WGS sequence"/>
</dbReference>
<keyword evidence="4 8" id="KW-0573">Peptidoglycan synthesis</keyword>
<evidence type="ECO:0000313" key="9">
    <source>
        <dbReference type="EMBL" id="GEK92156.1"/>
    </source>
</evidence>
<comment type="pathway">
    <text evidence="8">Cell wall biogenesis; peptidoglycan biosynthesis.</text>
</comment>
<dbReference type="PROSITE" id="PS00923">
    <property type="entry name" value="ASP_GLU_RACEMASE_1"/>
    <property type="match status" value="1"/>
</dbReference>
<evidence type="ECO:0000256" key="5">
    <source>
        <dbReference type="ARBA" id="ARBA00023235"/>
    </source>
</evidence>
<protein>
    <recommendedName>
        <fullName evidence="7 8">Glutamate racemase</fullName>
        <ecNumber evidence="2 8">5.1.1.3</ecNumber>
    </recommendedName>
</protein>
<evidence type="ECO:0000256" key="3">
    <source>
        <dbReference type="ARBA" id="ARBA00022960"/>
    </source>
</evidence>
<dbReference type="HAMAP" id="MF_00258">
    <property type="entry name" value="Glu_racemase"/>
    <property type="match status" value="1"/>
</dbReference>
<keyword evidence="5 8" id="KW-0413">Isomerase</keyword>
<feature type="binding site" evidence="8">
    <location>
        <begin position="186"/>
        <end position="187"/>
    </location>
    <ligand>
        <name>substrate</name>
    </ligand>
</feature>
<dbReference type="Pfam" id="PF01177">
    <property type="entry name" value="Asp_Glu_race"/>
    <property type="match status" value="1"/>
</dbReference>
<keyword evidence="6 8" id="KW-0961">Cell wall biogenesis/degradation</keyword>
<dbReference type="GO" id="GO:0042802">
    <property type="term" value="F:identical protein binding"/>
    <property type="evidence" value="ECO:0007669"/>
    <property type="project" value="UniProtKB-ARBA"/>
</dbReference>
<dbReference type="PROSITE" id="PS00924">
    <property type="entry name" value="ASP_GLU_RACEMASE_2"/>
    <property type="match status" value="1"/>
</dbReference>
<comment type="function">
    <text evidence="8">Provides the (R)-glutamate required for cell wall biosynthesis.</text>
</comment>
<evidence type="ECO:0000256" key="6">
    <source>
        <dbReference type="ARBA" id="ARBA00023316"/>
    </source>
</evidence>
<dbReference type="PANTHER" id="PTHR21198:SF2">
    <property type="entry name" value="GLUTAMATE RACEMASE"/>
    <property type="match status" value="1"/>
</dbReference>
<dbReference type="InterPro" id="IPR018187">
    <property type="entry name" value="Asp/Glu_racemase_AS_1"/>
</dbReference>
<dbReference type="GO" id="GO:0071555">
    <property type="term" value="P:cell wall organization"/>
    <property type="evidence" value="ECO:0007669"/>
    <property type="project" value="UniProtKB-KW"/>
</dbReference>
<evidence type="ECO:0000313" key="10">
    <source>
        <dbReference type="Proteomes" id="UP000321662"/>
    </source>
</evidence>
<dbReference type="EC" id="5.1.1.3" evidence="2 8"/>
<dbReference type="NCBIfam" id="NF002035">
    <property type="entry name" value="PRK00865.1-3"/>
    <property type="match status" value="1"/>
</dbReference>
<proteinExistence type="inferred from homology"/>
<evidence type="ECO:0000256" key="2">
    <source>
        <dbReference type="ARBA" id="ARBA00013090"/>
    </source>
</evidence>
<dbReference type="FunFam" id="3.40.50.1860:FF:000002">
    <property type="entry name" value="Glutamate racemase"/>
    <property type="match status" value="1"/>
</dbReference>
<feature type="binding site" evidence="8">
    <location>
        <begin position="11"/>
        <end position="12"/>
    </location>
    <ligand>
        <name>substrate</name>
    </ligand>
</feature>
<dbReference type="SUPFAM" id="SSF53681">
    <property type="entry name" value="Aspartate/glutamate racemase"/>
    <property type="match status" value="2"/>
</dbReference>
<comment type="similarity">
    <text evidence="8">Belongs to the aspartate/glutamate racemases family.</text>
</comment>
<dbReference type="GO" id="GO:0009252">
    <property type="term" value="P:peptidoglycan biosynthetic process"/>
    <property type="evidence" value="ECO:0007669"/>
    <property type="project" value="UniProtKB-UniRule"/>
</dbReference>
<dbReference type="EMBL" id="BJUY01000036">
    <property type="protein sequence ID" value="GEK92156.1"/>
    <property type="molecule type" value="Genomic_DNA"/>
</dbReference>
<dbReference type="InterPro" id="IPR033134">
    <property type="entry name" value="Asp/Glu_racemase_AS_2"/>
</dbReference>
<dbReference type="InterPro" id="IPR004391">
    <property type="entry name" value="Glu_race"/>
</dbReference>
<feature type="active site" description="Proton donor/acceptor" evidence="8">
    <location>
        <position position="185"/>
    </location>
</feature>
<evidence type="ECO:0000256" key="4">
    <source>
        <dbReference type="ARBA" id="ARBA00022984"/>
    </source>
</evidence>
<evidence type="ECO:0000256" key="7">
    <source>
        <dbReference type="ARBA" id="ARBA00070053"/>
    </source>
</evidence>
<comment type="caution">
    <text evidence="9">The sequence shown here is derived from an EMBL/GenBank/DDBJ whole genome shotgun (WGS) entry which is preliminary data.</text>
</comment>
<keyword evidence="3 8" id="KW-0133">Cell shape</keyword>
<dbReference type="InterPro" id="IPR001920">
    <property type="entry name" value="Asp/Glu_race"/>
</dbReference>
<dbReference type="AlphaFoldDB" id="A0A511AVH8"/>
<evidence type="ECO:0000256" key="1">
    <source>
        <dbReference type="ARBA" id="ARBA00001602"/>
    </source>
</evidence>
<accession>A0A511AVH8</accession>
<feature type="active site" description="Proton donor/acceptor" evidence="8">
    <location>
        <position position="74"/>
    </location>
</feature>
<dbReference type="RefSeq" id="WP_246117018.1">
    <property type="nucleotide sequence ID" value="NZ_BJUY01000036.1"/>
</dbReference>
<dbReference type="GO" id="GO:0008881">
    <property type="term" value="F:glutamate racemase activity"/>
    <property type="evidence" value="ECO:0007669"/>
    <property type="project" value="UniProtKB-UniRule"/>
</dbReference>
<reference evidence="9 10" key="1">
    <citation type="submission" date="2019-07" db="EMBL/GenBank/DDBJ databases">
        <title>Whole genome shotgun sequence of Alkalibacterium kapii NBRC 103247.</title>
        <authorList>
            <person name="Hosoyama A."/>
            <person name="Uohara A."/>
            <person name="Ohji S."/>
            <person name="Ichikawa N."/>
        </authorList>
    </citation>
    <scope>NUCLEOTIDE SEQUENCE [LARGE SCALE GENOMIC DNA]</scope>
    <source>
        <strain evidence="9 10">NBRC 103247</strain>
    </source>
</reference>
<dbReference type="UniPathway" id="UPA00219"/>
<evidence type="ECO:0000256" key="8">
    <source>
        <dbReference type="HAMAP-Rule" id="MF_00258"/>
    </source>
</evidence>
<dbReference type="NCBIfam" id="TIGR00067">
    <property type="entry name" value="glut_race"/>
    <property type="match status" value="1"/>
</dbReference>
<comment type="catalytic activity">
    <reaction evidence="1 8">
        <text>L-glutamate = D-glutamate</text>
        <dbReference type="Rhea" id="RHEA:12813"/>
        <dbReference type="ChEBI" id="CHEBI:29985"/>
        <dbReference type="ChEBI" id="CHEBI:29986"/>
        <dbReference type="EC" id="5.1.1.3"/>
    </reaction>
</comment>